<dbReference type="Proteomes" id="UP001396334">
    <property type="component" value="Unassembled WGS sequence"/>
</dbReference>
<keyword evidence="2" id="KW-1185">Reference proteome</keyword>
<name>A0ABR1ZWG4_9ROSI</name>
<sequence length="71" mass="8270">MEEILGTGARIDESNLEDKRPFISWRALPSSMNKHWELLRPLPWRTPRHSKRCCAKHQLTSISEKLGQSSQ</sequence>
<protein>
    <submittedName>
        <fullName evidence="1">Uncharacterized protein</fullName>
    </submittedName>
</protein>
<dbReference type="EMBL" id="JBBPBN010000546">
    <property type="protein sequence ID" value="KAK8484701.1"/>
    <property type="molecule type" value="Genomic_DNA"/>
</dbReference>
<evidence type="ECO:0000313" key="1">
    <source>
        <dbReference type="EMBL" id="KAK8484701.1"/>
    </source>
</evidence>
<gene>
    <name evidence="1" type="ORF">V6N11_008447</name>
</gene>
<proteinExistence type="predicted"/>
<evidence type="ECO:0000313" key="2">
    <source>
        <dbReference type="Proteomes" id="UP001396334"/>
    </source>
</evidence>
<organism evidence="1 2">
    <name type="scientific">Hibiscus sabdariffa</name>
    <name type="common">roselle</name>
    <dbReference type="NCBI Taxonomy" id="183260"/>
    <lineage>
        <taxon>Eukaryota</taxon>
        <taxon>Viridiplantae</taxon>
        <taxon>Streptophyta</taxon>
        <taxon>Embryophyta</taxon>
        <taxon>Tracheophyta</taxon>
        <taxon>Spermatophyta</taxon>
        <taxon>Magnoliopsida</taxon>
        <taxon>eudicotyledons</taxon>
        <taxon>Gunneridae</taxon>
        <taxon>Pentapetalae</taxon>
        <taxon>rosids</taxon>
        <taxon>malvids</taxon>
        <taxon>Malvales</taxon>
        <taxon>Malvaceae</taxon>
        <taxon>Malvoideae</taxon>
        <taxon>Hibiscus</taxon>
    </lineage>
</organism>
<comment type="caution">
    <text evidence="1">The sequence shown here is derived from an EMBL/GenBank/DDBJ whole genome shotgun (WGS) entry which is preliminary data.</text>
</comment>
<reference evidence="1 2" key="1">
    <citation type="journal article" date="2024" name="G3 (Bethesda)">
        <title>Genome assembly of Hibiscus sabdariffa L. provides insights into metabolisms of medicinal natural products.</title>
        <authorList>
            <person name="Kim T."/>
        </authorList>
    </citation>
    <scope>NUCLEOTIDE SEQUENCE [LARGE SCALE GENOMIC DNA]</scope>
    <source>
        <strain evidence="1">TK-2024</strain>
        <tissue evidence="1">Old leaves</tissue>
    </source>
</reference>
<accession>A0ABR1ZWG4</accession>